<accession>A0A2T5VCI2</accession>
<feature type="compositionally biased region" description="Polar residues" evidence="1">
    <location>
        <begin position="44"/>
        <end position="53"/>
    </location>
</feature>
<evidence type="ECO:0000313" key="3">
    <source>
        <dbReference type="Proteomes" id="UP000244081"/>
    </source>
</evidence>
<keyword evidence="3" id="KW-1185">Reference proteome</keyword>
<dbReference type="AlphaFoldDB" id="A0A2T5VCI2"/>
<dbReference type="RefSeq" id="WP_107989337.1">
    <property type="nucleotide sequence ID" value="NZ_QAYG01000002.1"/>
</dbReference>
<dbReference type="InterPro" id="IPR016181">
    <property type="entry name" value="Acyl_CoA_acyltransferase"/>
</dbReference>
<feature type="compositionally biased region" description="Basic and acidic residues" evidence="1">
    <location>
        <begin position="60"/>
        <end position="81"/>
    </location>
</feature>
<dbReference type="EMBL" id="QAYG01000002">
    <property type="protein sequence ID" value="PTW61479.1"/>
    <property type="molecule type" value="Genomic_DNA"/>
</dbReference>
<comment type="caution">
    <text evidence="2">The sequence shown here is derived from an EMBL/GenBank/DDBJ whole genome shotgun (WGS) entry which is preliminary data.</text>
</comment>
<reference evidence="2 3" key="1">
    <citation type="submission" date="2018-04" db="EMBL/GenBank/DDBJ databases">
        <title>Genomic Encyclopedia of Archaeal and Bacterial Type Strains, Phase II (KMG-II): from individual species to whole genera.</title>
        <authorList>
            <person name="Goeker M."/>
        </authorList>
    </citation>
    <scope>NUCLEOTIDE SEQUENCE [LARGE SCALE GENOMIC DNA]</scope>
    <source>
        <strain evidence="2 3">DSM 23382</strain>
    </source>
</reference>
<dbReference type="PANTHER" id="PTHR47017">
    <property type="entry name" value="ACYL-COA"/>
    <property type="match status" value="1"/>
</dbReference>
<feature type="compositionally biased region" description="Acidic residues" evidence="1">
    <location>
        <begin position="90"/>
        <end position="106"/>
    </location>
</feature>
<dbReference type="OrthoDB" id="9776898at2"/>
<evidence type="ECO:0000256" key="1">
    <source>
        <dbReference type="SAM" id="MobiDB-lite"/>
    </source>
</evidence>
<dbReference type="PANTHER" id="PTHR47017:SF1">
    <property type="entry name" value="ACYL-COA"/>
    <property type="match status" value="1"/>
</dbReference>
<feature type="region of interest" description="Disordered" evidence="1">
    <location>
        <begin position="33"/>
        <end position="111"/>
    </location>
</feature>
<dbReference type="InterPro" id="IPR007434">
    <property type="entry name" value="FemAB-like"/>
</dbReference>
<proteinExistence type="predicted"/>
<evidence type="ECO:0000313" key="2">
    <source>
        <dbReference type="EMBL" id="PTW61479.1"/>
    </source>
</evidence>
<name>A0A2T5VCI2_9HYPH</name>
<gene>
    <name evidence="2" type="ORF">C8N35_102189</name>
</gene>
<dbReference type="Pfam" id="PF04339">
    <property type="entry name" value="FemAB_like"/>
    <property type="match status" value="1"/>
</dbReference>
<dbReference type="Gene3D" id="3.40.630.30">
    <property type="match status" value="1"/>
</dbReference>
<sequence>MTDSSEHIIRVHSTLADIPAAQWDRVANPGWKLAEGGRLESSPEDITSATSNGAPKPLKRGADRPRSESPREPDESIREVPDPASKPPESETEDLESTSQDAESDPQETSFNPFVSHAFLHTLEESGCAVANTGWLGQHLVLEDGAGTPLAAAPCYVKTHSQGEYVFDYGWADAFERAGGRYYPKLQVSVPFTPATGRRLLVGPDIDRDTGRAVLASGLHQLCDQLGTSSVHLTFLPKAEAAFLERGDFLIRTDRQFHWPNHGYGTFEDFLSSLASRKRKALRRERREALADGITVEWLTGDDITEDHWDAFYAFYIDTGSRKWGRPYLNRTFFSLLGERLGERVLLIMAKRNGRYIAGALNMIGSHTLFGRYWGCVEDHPFLHFELCYHQAIDYAIAHKLLRVEAGAQGSHKLARGYLPETTWSAHWIAHPGLRHAVEDYLEEERLAVAEEQEILSHHAPYKRDESSGQEP</sequence>
<dbReference type="Proteomes" id="UP000244081">
    <property type="component" value="Unassembled WGS sequence"/>
</dbReference>
<dbReference type="SUPFAM" id="SSF55729">
    <property type="entry name" value="Acyl-CoA N-acyltransferases (Nat)"/>
    <property type="match status" value="1"/>
</dbReference>
<organism evidence="2 3">
    <name type="scientific">Breoghania corrubedonensis</name>
    <dbReference type="NCBI Taxonomy" id="665038"/>
    <lineage>
        <taxon>Bacteria</taxon>
        <taxon>Pseudomonadati</taxon>
        <taxon>Pseudomonadota</taxon>
        <taxon>Alphaproteobacteria</taxon>
        <taxon>Hyphomicrobiales</taxon>
        <taxon>Stappiaceae</taxon>
        <taxon>Breoghania</taxon>
    </lineage>
</organism>
<protein>
    <submittedName>
        <fullName evidence="2">Uncharacterized protein</fullName>
    </submittedName>
</protein>